<keyword evidence="3 6" id="KW-0240">DNA-directed RNA polymerase</keyword>
<dbReference type="PIRSF" id="PIRSF028763">
    <property type="entry name" value="RNA_pol_Rpc34"/>
    <property type="match status" value="1"/>
</dbReference>
<evidence type="ECO:0000313" key="8">
    <source>
        <dbReference type="EMBL" id="KAF2186651.1"/>
    </source>
</evidence>
<dbReference type="GO" id="GO:0005654">
    <property type="term" value="C:nucleoplasm"/>
    <property type="evidence" value="ECO:0007669"/>
    <property type="project" value="UniProtKB-ARBA"/>
</dbReference>
<dbReference type="GO" id="GO:0005666">
    <property type="term" value="C:RNA polymerase III complex"/>
    <property type="evidence" value="ECO:0007669"/>
    <property type="project" value="UniProtKB-UniRule"/>
</dbReference>
<dbReference type="GO" id="GO:0006383">
    <property type="term" value="P:transcription by RNA polymerase III"/>
    <property type="evidence" value="ECO:0007669"/>
    <property type="project" value="UniProtKB-UniRule"/>
</dbReference>
<name>A0A6A6E434_9PEZI</name>
<dbReference type="PANTHER" id="PTHR12780">
    <property type="entry name" value="RNA POLYMERASE III DNA DIRECTED , 39KD SUBUNIT-RELATED"/>
    <property type="match status" value="1"/>
</dbReference>
<keyword evidence="9" id="KW-1185">Reference proteome</keyword>
<dbReference type="InterPro" id="IPR016049">
    <property type="entry name" value="RNA_pol_Rpc34-like"/>
</dbReference>
<comment type="similarity">
    <text evidence="2 6">Belongs to the eukaryotic RPC34/RPC39 RNA polymerase subunit family.</text>
</comment>
<proteinExistence type="inferred from homology"/>
<keyword evidence="5 6" id="KW-0539">Nucleus</keyword>
<dbReference type="Proteomes" id="UP000800200">
    <property type="component" value="Unassembled WGS sequence"/>
</dbReference>
<feature type="region of interest" description="Disordered" evidence="7">
    <location>
        <begin position="1"/>
        <end position="23"/>
    </location>
</feature>
<evidence type="ECO:0000256" key="5">
    <source>
        <dbReference type="ARBA" id="ARBA00023242"/>
    </source>
</evidence>
<dbReference type="OrthoDB" id="613763at2759"/>
<evidence type="ECO:0000256" key="1">
    <source>
        <dbReference type="ARBA" id="ARBA00004123"/>
    </source>
</evidence>
<comment type="function">
    <text evidence="6">DNA-dependent RNA polymerase catalyzes the transcription of DNA into RNA using the four ribonucleoside triphosphates as substrates. Specific peripheric component of RNA polymerase III which synthesizes small RNAs, such as 5S rRNA and tRNAs.</text>
</comment>
<feature type="compositionally biased region" description="Basic and acidic residues" evidence="7">
    <location>
        <begin position="12"/>
        <end position="23"/>
    </location>
</feature>
<evidence type="ECO:0000256" key="7">
    <source>
        <dbReference type="SAM" id="MobiDB-lite"/>
    </source>
</evidence>
<evidence type="ECO:0000256" key="6">
    <source>
        <dbReference type="PIRNR" id="PIRNR028763"/>
    </source>
</evidence>
<accession>A0A6A6E434</accession>
<comment type="subcellular location">
    <subcellularLocation>
        <location evidence="1 6">Nucleus</location>
    </subcellularLocation>
</comment>
<reference evidence="8" key="1">
    <citation type="journal article" date="2020" name="Stud. Mycol.">
        <title>101 Dothideomycetes genomes: a test case for predicting lifestyles and emergence of pathogens.</title>
        <authorList>
            <person name="Haridas S."/>
            <person name="Albert R."/>
            <person name="Binder M."/>
            <person name="Bloem J."/>
            <person name="Labutti K."/>
            <person name="Salamov A."/>
            <person name="Andreopoulos B."/>
            <person name="Baker S."/>
            <person name="Barry K."/>
            <person name="Bills G."/>
            <person name="Bluhm B."/>
            <person name="Cannon C."/>
            <person name="Castanera R."/>
            <person name="Culley D."/>
            <person name="Daum C."/>
            <person name="Ezra D."/>
            <person name="Gonzalez J."/>
            <person name="Henrissat B."/>
            <person name="Kuo A."/>
            <person name="Liang C."/>
            <person name="Lipzen A."/>
            <person name="Lutzoni F."/>
            <person name="Magnuson J."/>
            <person name="Mondo S."/>
            <person name="Nolan M."/>
            <person name="Ohm R."/>
            <person name="Pangilinan J."/>
            <person name="Park H.-J."/>
            <person name="Ramirez L."/>
            <person name="Alfaro M."/>
            <person name="Sun H."/>
            <person name="Tritt A."/>
            <person name="Yoshinaga Y."/>
            <person name="Zwiers L.-H."/>
            <person name="Turgeon B."/>
            <person name="Goodwin S."/>
            <person name="Spatafora J."/>
            <person name="Crous P."/>
            <person name="Grigoriev I."/>
        </authorList>
    </citation>
    <scope>NUCLEOTIDE SEQUENCE</scope>
    <source>
        <strain evidence="8">CBS 207.26</strain>
    </source>
</reference>
<dbReference type="EMBL" id="ML994629">
    <property type="protein sequence ID" value="KAF2186651.1"/>
    <property type="molecule type" value="Genomic_DNA"/>
</dbReference>
<gene>
    <name evidence="8" type="ORF">K469DRAFT_663661</name>
</gene>
<evidence type="ECO:0000256" key="2">
    <source>
        <dbReference type="ARBA" id="ARBA00011038"/>
    </source>
</evidence>
<dbReference type="Gene3D" id="1.10.10.10">
    <property type="entry name" value="Winged helix-like DNA-binding domain superfamily/Winged helix DNA-binding domain"/>
    <property type="match status" value="1"/>
</dbReference>
<evidence type="ECO:0000256" key="4">
    <source>
        <dbReference type="ARBA" id="ARBA00023163"/>
    </source>
</evidence>
<dbReference type="AlphaFoldDB" id="A0A6A6E434"/>
<dbReference type="InterPro" id="IPR036390">
    <property type="entry name" value="WH_DNA-bd_sf"/>
</dbReference>
<dbReference type="SUPFAM" id="SSF46785">
    <property type="entry name" value="Winged helix' DNA-binding domain"/>
    <property type="match status" value="1"/>
</dbReference>
<protein>
    <recommendedName>
        <fullName evidence="6">DNA-directed RNA polymerase III subunit RPC6</fullName>
        <shortName evidence="6">RNA polymerase III subunit C6</shortName>
    </recommendedName>
</protein>
<evidence type="ECO:0000313" key="9">
    <source>
        <dbReference type="Proteomes" id="UP000800200"/>
    </source>
</evidence>
<dbReference type="GO" id="GO:0005737">
    <property type="term" value="C:cytoplasm"/>
    <property type="evidence" value="ECO:0007669"/>
    <property type="project" value="UniProtKB-ARBA"/>
</dbReference>
<sequence length="359" mass="40483">MASASADSPAPAREESPAPETLDKKDILYNKCAQAPDGTVFYQRDFVNMHVAENTTALMRLLQELVDSHLMKTMMWENQPCWKLRSRDEAAKLRAINADERHIYHLIDEVQNAGIWIRALRQRTGLTQMVLTKCLKSLETKALIQCVMNVKNPSRKMYLLKHLEPSAEIVGGPWQTDGDYDIGLIEVISNVVVRYVEHETWIRVPVGMNNTREAAVAKKKAQVQATRDIEDAPAVQPFRPPLNRNRTTLLPRSNVNLPTCTSILQHVLDIGIIKGKVIRESDMEQLLEMMVLDGRLEKITPSTYRTVRDAKDADDDTEGSWNGFVDAPCGTCPVFELCGDEGDITARTCVYFAEWLGTE</sequence>
<keyword evidence="4 6" id="KW-0804">Transcription</keyword>
<feature type="compositionally biased region" description="Low complexity" evidence="7">
    <location>
        <begin position="1"/>
        <end position="11"/>
    </location>
</feature>
<dbReference type="InterPro" id="IPR007832">
    <property type="entry name" value="RNA_pol_Rpc34"/>
</dbReference>
<evidence type="ECO:0000256" key="3">
    <source>
        <dbReference type="ARBA" id="ARBA00022478"/>
    </source>
</evidence>
<organism evidence="8 9">
    <name type="scientific">Zopfia rhizophila CBS 207.26</name>
    <dbReference type="NCBI Taxonomy" id="1314779"/>
    <lineage>
        <taxon>Eukaryota</taxon>
        <taxon>Fungi</taxon>
        <taxon>Dikarya</taxon>
        <taxon>Ascomycota</taxon>
        <taxon>Pezizomycotina</taxon>
        <taxon>Dothideomycetes</taxon>
        <taxon>Dothideomycetes incertae sedis</taxon>
        <taxon>Zopfiaceae</taxon>
        <taxon>Zopfia</taxon>
    </lineage>
</organism>
<dbReference type="FunFam" id="1.10.10.10:FF:000116">
    <property type="entry name" value="DNA-directed RNA polymerase III subunit RPC6"/>
    <property type="match status" value="1"/>
</dbReference>
<dbReference type="InterPro" id="IPR036388">
    <property type="entry name" value="WH-like_DNA-bd_sf"/>
</dbReference>
<dbReference type="Pfam" id="PF05158">
    <property type="entry name" value="RNA_pol_Rpc34"/>
    <property type="match status" value="1"/>
</dbReference>